<reference evidence="2 3" key="1">
    <citation type="submission" date="2019-12" db="EMBL/GenBank/DDBJ databases">
        <authorList>
            <person name="Kun Z."/>
        </authorList>
    </citation>
    <scope>NUCLEOTIDE SEQUENCE [LARGE SCALE GENOMIC DNA]</scope>
    <source>
        <strain evidence="2 3">YIM 123512</strain>
    </source>
</reference>
<gene>
    <name evidence="2" type="ORF">GRQ65_20500</name>
</gene>
<comment type="caution">
    <text evidence="2">The sequence shown here is derived from an EMBL/GenBank/DDBJ whole genome shotgun (WGS) entry which is preliminary data.</text>
</comment>
<dbReference type="EMBL" id="WUEK01000016">
    <property type="protein sequence ID" value="MXG91928.1"/>
    <property type="molecule type" value="Genomic_DNA"/>
</dbReference>
<sequence length="222" mass="23546">MPSLAAPLARTAANTGGVTLAVLVRGLAIVRHPPKPMHPHGAVRRGRLHRRGGPRSTGASFLDQPGVDEIVVRESRAVGLPSGWPDVHGLAVKVPLGAAGHADLLLSTTGAGRLTRYLLTATRAQEHGLLGTLVPFRSPSGAVVVAGRYHGPATVELVYAGPREDWQPFAELELGEREPDDPELVFDAVLHPPPGLEQYDVVRRLREPSYARARAARGAAAP</sequence>
<dbReference type="GO" id="GO:0020037">
    <property type="term" value="F:heme binding"/>
    <property type="evidence" value="ECO:0007669"/>
    <property type="project" value="InterPro"/>
</dbReference>
<accession>A0A6L7F3X8</accession>
<dbReference type="SUPFAM" id="SSF56634">
    <property type="entry name" value="Heme-dependent catalase-like"/>
    <property type="match status" value="1"/>
</dbReference>
<evidence type="ECO:0000313" key="3">
    <source>
        <dbReference type="Proteomes" id="UP000473325"/>
    </source>
</evidence>
<keyword evidence="3" id="KW-1185">Reference proteome</keyword>
<evidence type="ECO:0000256" key="1">
    <source>
        <dbReference type="SAM" id="MobiDB-lite"/>
    </source>
</evidence>
<proteinExistence type="predicted"/>
<dbReference type="RefSeq" id="WP_160879863.1">
    <property type="nucleotide sequence ID" value="NZ_WUEK01000016.1"/>
</dbReference>
<dbReference type="InterPro" id="IPR020835">
    <property type="entry name" value="Catalase_sf"/>
</dbReference>
<organism evidence="2 3">
    <name type="scientific">Nocardioides flavescens</name>
    <dbReference type="NCBI Taxonomy" id="2691959"/>
    <lineage>
        <taxon>Bacteria</taxon>
        <taxon>Bacillati</taxon>
        <taxon>Actinomycetota</taxon>
        <taxon>Actinomycetes</taxon>
        <taxon>Propionibacteriales</taxon>
        <taxon>Nocardioidaceae</taxon>
        <taxon>Nocardioides</taxon>
    </lineage>
</organism>
<evidence type="ECO:0000313" key="2">
    <source>
        <dbReference type="EMBL" id="MXG91928.1"/>
    </source>
</evidence>
<dbReference type="AlphaFoldDB" id="A0A6L7F3X8"/>
<name>A0A6L7F3X8_9ACTN</name>
<protein>
    <recommendedName>
        <fullName evidence="4">Phosphodiesterase</fullName>
    </recommendedName>
</protein>
<feature type="compositionally biased region" description="Basic residues" evidence="1">
    <location>
        <begin position="33"/>
        <end position="53"/>
    </location>
</feature>
<dbReference type="Proteomes" id="UP000473325">
    <property type="component" value="Unassembled WGS sequence"/>
</dbReference>
<feature type="region of interest" description="Disordered" evidence="1">
    <location>
        <begin position="33"/>
        <end position="60"/>
    </location>
</feature>
<evidence type="ECO:0008006" key="4">
    <source>
        <dbReference type="Google" id="ProtNLM"/>
    </source>
</evidence>